<dbReference type="Proteomes" id="UP000036987">
    <property type="component" value="Unassembled WGS sequence"/>
</dbReference>
<evidence type="ECO:0000313" key="2">
    <source>
        <dbReference type="Proteomes" id="UP000036987"/>
    </source>
</evidence>
<accession>A0A0K9NZ00</accession>
<name>A0A0K9NZ00_ZOSMR</name>
<reference evidence="2" key="1">
    <citation type="journal article" date="2016" name="Nature">
        <title>The genome of the seagrass Zostera marina reveals angiosperm adaptation to the sea.</title>
        <authorList>
            <person name="Olsen J.L."/>
            <person name="Rouze P."/>
            <person name="Verhelst B."/>
            <person name="Lin Y.-C."/>
            <person name="Bayer T."/>
            <person name="Collen J."/>
            <person name="Dattolo E."/>
            <person name="De Paoli E."/>
            <person name="Dittami S."/>
            <person name="Maumus F."/>
            <person name="Michel G."/>
            <person name="Kersting A."/>
            <person name="Lauritano C."/>
            <person name="Lohaus R."/>
            <person name="Toepel M."/>
            <person name="Tonon T."/>
            <person name="Vanneste K."/>
            <person name="Amirebrahimi M."/>
            <person name="Brakel J."/>
            <person name="Bostroem C."/>
            <person name="Chovatia M."/>
            <person name="Grimwood J."/>
            <person name="Jenkins J.W."/>
            <person name="Jueterbock A."/>
            <person name="Mraz A."/>
            <person name="Stam W.T."/>
            <person name="Tice H."/>
            <person name="Bornberg-Bauer E."/>
            <person name="Green P.J."/>
            <person name="Pearson G.A."/>
            <person name="Procaccini G."/>
            <person name="Duarte C.M."/>
            <person name="Schmutz J."/>
            <person name="Reusch T.B.H."/>
            <person name="Van de Peer Y."/>
        </authorList>
    </citation>
    <scope>NUCLEOTIDE SEQUENCE [LARGE SCALE GENOMIC DNA]</scope>
    <source>
        <strain evidence="2">cv. Finnish</strain>
    </source>
</reference>
<protein>
    <submittedName>
        <fullName evidence="1">Uncharacterized protein</fullName>
    </submittedName>
</protein>
<organism evidence="1 2">
    <name type="scientific">Zostera marina</name>
    <name type="common">Eelgrass</name>
    <dbReference type="NCBI Taxonomy" id="29655"/>
    <lineage>
        <taxon>Eukaryota</taxon>
        <taxon>Viridiplantae</taxon>
        <taxon>Streptophyta</taxon>
        <taxon>Embryophyta</taxon>
        <taxon>Tracheophyta</taxon>
        <taxon>Spermatophyta</taxon>
        <taxon>Magnoliopsida</taxon>
        <taxon>Liliopsida</taxon>
        <taxon>Zosteraceae</taxon>
        <taxon>Zostera</taxon>
    </lineage>
</organism>
<dbReference type="EMBL" id="LFYR01001428">
    <property type="protein sequence ID" value="KMZ62051.1"/>
    <property type="molecule type" value="Genomic_DNA"/>
</dbReference>
<sequence>MSIRSMIVFFSSLERISAPDWEKIVHIGAGSEHFALVTNREWSDNDLGFL</sequence>
<comment type="caution">
    <text evidence="1">The sequence shown here is derived from an EMBL/GenBank/DDBJ whole genome shotgun (WGS) entry which is preliminary data.</text>
</comment>
<gene>
    <name evidence="1" type="ORF">ZOSMA_499G00020</name>
</gene>
<evidence type="ECO:0000313" key="1">
    <source>
        <dbReference type="EMBL" id="KMZ62051.1"/>
    </source>
</evidence>
<proteinExistence type="predicted"/>
<dbReference type="AlphaFoldDB" id="A0A0K9NZ00"/>
<keyword evidence="2" id="KW-1185">Reference proteome</keyword>